<dbReference type="EMBL" id="GBXM01019320">
    <property type="protein sequence ID" value="JAH89257.1"/>
    <property type="molecule type" value="Transcribed_RNA"/>
</dbReference>
<dbReference type="AlphaFoldDB" id="A0A0E9WFZ2"/>
<evidence type="ECO:0000313" key="2">
    <source>
        <dbReference type="EMBL" id="JAH89257.1"/>
    </source>
</evidence>
<organism evidence="2">
    <name type="scientific">Anguilla anguilla</name>
    <name type="common">European freshwater eel</name>
    <name type="synonym">Muraena anguilla</name>
    <dbReference type="NCBI Taxonomy" id="7936"/>
    <lineage>
        <taxon>Eukaryota</taxon>
        <taxon>Metazoa</taxon>
        <taxon>Chordata</taxon>
        <taxon>Craniata</taxon>
        <taxon>Vertebrata</taxon>
        <taxon>Euteleostomi</taxon>
        <taxon>Actinopterygii</taxon>
        <taxon>Neopterygii</taxon>
        <taxon>Teleostei</taxon>
        <taxon>Anguilliformes</taxon>
        <taxon>Anguillidae</taxon>
        <taxon>Anguilla</taxon>
    </lineage>
</organism>
<feature type="region of interest" description="Disordered" evidence="1">
    <location>
        <begin position="1"/>
        <end position="28"/>
    </location>
</feature>
<proteinExistence type="predicted"/>
<reference evidence="2" key="1">
    <citation type="submission" date="2014-11" db="EMBL/GenBank/DDBJ databases">
        <authorList>
            <person name="Amaro Gonzalez C."/>
        </authorList>
    </citation>
    <scope>NUCLEOTIDE SEQUENCE</scope>
</reference>
<protein>
    <submittedName>
        <fullName evidence="2">Uncharacterized protein</fullName>
    </submittedName>
</protein>
<name>A0A0E9WFZ2_ANGAN</name>
<sequence>MERNKHNAGQGRGHVVYSPTPGRKGKQRAETVGNVGLGYAVVRLEYERANDCGLSVRTAYAPCIYRNVKALR</sequence>
<evidence type="ECO:0000256" key="1">
    <source>
        <dbReference type="SAM" id="MobiDB-lite"/>
    </source>
</evidence>
<accession>A0A0E9WFZ2</accession>
<reference evidence="2" key="2">
    <citation type="journal article" date="2015" name="Fish Shellfish Immunol.">
        <title>Early steps in the European eel (Anguilla anguilla)-Vibrio vulnificus interaction in the gills: Role of the RtxA13 toxin.</title>
        <authorList>
            <person name="Callol A."/>
            <person name="Pajuelo D."/>
            <person name="Ebbesson L."/>
            <person name="Teles M."/>
            <person name="MacKenzie S."/>
            <person name="Amaro C."/>
        </authorList>
    </citation>
    <scope>NUCLEOTIDE SEQUENCE</scope>
</reference>